<dbReference type="PANTHER" id="PTHR23501:SF78">
    <property type="entry name" value="MAJOR FACILITATOR SUPERFAMILY (MFS) PROFILE DOMAIN-CONTAINING PROTEIN-RELATED"/>
    <property type="match status" value="1"/>
</dbReference>
<evidence type="ECO:0000256" key="2">
    <source>
        <dbReference type="ARBA" id="ARBA00022692"/>
    </source>
</evidence>
<feature type="transmembrane region" description="Helical" evidence="6">
    <location>
        <begin position="73"/>
        <end position="94"/>
    </location>
</feature>
<evidence type="ECO:0000256" key="1">
    <source>
        <dbReference type="ARBA" id="ARBA00004141"/>
    </source>
</evidence>
<feature type="compositionally biased region" description="Basic and acidic residues" evidence="5">
    <location>
        <begin position="314"/>
        <end position="332"/>
    </location>
</feature>
<feature type="transmembrane region" description="Helical" evidence="6">
    <location>
        <begin position="240"/>
        <end position="259"/>
    </location>
</feature>
<keyword evidence="8" id="KW-1185">Reference proteome</keyword>
<dbReference type="PANTHER" id="PTHR23501">
    <property type="entry name" value="MAJOR FACILITATOR SUPERFAMILY"/>
    <property type="match status" value="1"/>
</dbReference>
<protein>
    <submittedName>
        <fullName evidence="7">Uncharacterized protein</fullName>
    </submittedName>
</protein>
<evidence type="ECO:0000313" key="8">
    <source>
        <dbReference type="Proteomes" id="UP001586593"/>
    </source>
</evidence>
<feature type="transmembrane region" description="Helical" evidence="6">
    <location>
        <begin position="6"/>
        <end position="24"/>
    </location>
</feature>
<evidence type="ECO:0000256" key="3">
    <source>
        <dbReference type="ARBA" id="ARBA00022989"/>
    </source>
</evidence>
<keyword evidence="4 6" id="KW-0472">Membrane</keyword>
<evidence type="ECO:0000256" key="4">
    <source>
        <dbReference type="ARBA" id="ARBA00023136"/>
    </source>
</evidence>
<dbReference type="Proteomes" id="UP001586593">
    <property type="component" value="Unassembled WGS sequence"/>
</dbReference>
<name>A0ABR3V3A1_9PEZI</name>
<feature type="region of interest" description="Disordered" evidence="5">
    <location>
        <begin position="268"/>
        <end position="287"/>
    </location>
</feature>
<reference evidence="7 8" key="1">
    <citation type="journal article" date="2024" name="Commun. Biol.">
        <title>Comparative genomic analysis of thermophilic fungi reveals convergent evolutionary adaptations and gene losses.</title>
        <authorList>
            <person name="Steindorff A.S."/>
            <person name="Aguilar-Pontes M.V."/>
            <person name="Robinson A.J."/>
            <person name="Andreopoulos B."/>
            <person name="LaButti K."/>
            <person name="Kuo A."/>
            <person name="Mondo S."/>
            <person name="Riley R."/>
            <person name="Otillar R."/>
            <person name="Haridas S."/>
            <person name="Lipzen A."/>
            <person name="Grimwood J."/>
            <person name="Schmutz J."/>
            <person name="Clum A."/>
            <person name="Reid I.D."/>
            <person name="Moisan M.C."/>
            <person name="Butler G."/>
            <person name="Nguyen T.T.M."/>
            <person name="Dewar K."/>
            <person name="Conant G."/>
            <person name="Drula E."/>
            <person name="Henrissat B."/>
            <person name="Hansel C."/>
            <person name="Singer S."/>
            <person name="Hutchinson M.I."/>
            <person name="de Vries R.P."/>
            <person name="Natvig D.O."/>
            <person name="Powell A.J."/>
            <person name="Tsang A."/>
            <person name="Grigoriev I.V."/>
        </authorList>
    </citation>
    <scope>NUCLEOTIDE SEQUENCE [LARGE SCALE GENOMIC DNA]</scope>
    <source>
        <strain evidence="7 8">ATCC 24622</strain>
    </source>
</reference>
<feature type="transmembrane region" description="Helical" evidence="6">
    <location>
        <begin position="176"/>
        <end position="197"/>
    </location>
</feature>
<dbReference type="InterPro" id="IPR011701">
    <property type="entry name" value="MFS"/>
</dbReference>
<feature type="transmembrane region" description="Helical" evidence="6">
    <location>
        <begin position="106"/>
        <end position="127"/>
    </location>
</feature>
<dbReference type="EMBL" id="JAZHXJ010002964">
    <property type="protein sequence ID" value="KAL1835931.1"/>
    <property type="molecule type" value="Genomic_DNA"/>
</dbReference>
<feature type="transmembrane region" description="Helical" evidence="6">
    <location>
        <begin position="133"/>
        <end position="155"/>
    </location>
</feature>
<comment type="subcellular location">
    <subcellularLocation>
        <location evidence="1">Membrane</location>
        <topology evidence="1">Multi-pass membrane protein</topology>
    </subcellularLocation>
</comment>
<dbReference type="InterPro" id="IPR036259">
    <property type="entry name" value="MFS_trans_sf"/>
</dbReference>
<keyword evidence="2 6" id="KW-0812">Transmembrane</keyword>
<keyword evidence="3 6" id="KW-1133">Transmembrane helix</keyword>
<organism evidence="7 8">
    <name type="scientific">Phialemonium thermophilum</name>
    <dbReference type="NCBI Taxonomy" id="223376"/>
    <lineage>
        <taxon>Eukaryota</taxon>
        <taxon>Fungi</taxon>
        <taxon>Dikarya</taxon>
        <taxon>Ascomycota</taxon>
        <taxon>Pezizomycotina</taxon>
        <taxon>Sordariomycetes</taxon>
        <taxon>Sordariomycetidae</taxon>
        <taxon>Cephalothecales</taxon>
        <taxon>Cephalothecaceae</taxon>
        <taxon>Phialemonium</taxon>
    </lineage>
</organism>
<sequence>MVISMLAIGACSLPLFLLVEWKLAKLPMMPLSIFATPAVAVMLAQNFLFGAVYQSFLYYVPMYLQNAHGYSPLLSAAISAALVCMQTLASILSGQYISRRKRYGEVIWAGFGLWTLALRGCGLSLLYTRQTPAGVIIVPLMLVGTGVGFIFQPTLVALQAHVPQPRRAVITSNRNFFRCAGGAVGLAVSAAVLQATLRKKLPSGHGDLAADSTYAVPDLSHLPAADAARVLDAYMDASHAVFELLIPIIGVCFLGCVFIRDRGLRYEEDPTPSAAPAEEEKADGMMSASLPAPLQGVVVLDSGSSINEAPSSLEGEKQEVTVGAKKTDAEKT</sequence>
<evidence type="ECO:0000313" key="7">
    <source>
        <dbReference type="EMBL" id="KAL1835931.1"/>
    </source>
</evidence>
<feature type="transmembrane region" description="Helical" evidence="6">
    <location>
        <begin position="31"/>
        <end position="53"/>
    </location>
</feature>
<evidence type="ECO:0000256" key="5">
    <source>
        <dbReference type="SAM" id="MobiDB-lite"/>
    </source>
</evidence>
<proteinExistence type="predicted"/>
<accession>A0ABR3V3A1</accession>
<dbReference type="Gene3D" id="1.20.1250.20">
    <property type="entry name" value="MFS general substrate transporter like domains"/>
    <property type="match status" value="1"/>
</dbReference>
<comment type="caution">
    <text evidence="7">The sequence shown here is derived from an EMBL/GenBank/DDBJ whole genome shotgun (WGS) entry which is preliminary data.</text>
</comment>
<feature type="region of interest" description="Disordered" evidence="5">
    <location>
        <begin position="308"/>
        <end position="332"/>
    </location>
</feature>
<dbReference type="Pfam" id="PF07690">
    <property type="entry name" value="MFS_1"/>
    <property type="match status" value="1"/>
</dbReference>
<dbReference type="SUPFAM" id="SSF103473">
    <property type="entry name" value="MFS general substrate transporter"/>
    <property type="match status" value="1"/>
</dbReference>
<gene>
    <name evidence="7" type="ORF">VTK73DRAFT_5260</name>
</gene>
<evidence type="ECO:0000256" key="6">
    <source>
        <dbReference type="SAM" id="Phobius"/>
    </source>
</evidence>